<dbReference type="GO" id="GO:0000287">
    <property type="term" value="F:magnesium ion binding"/>
    <property type="evidence" value="ECO:0007669"/>
    <property type="project" value="InterPro"/>
</dbReference>
<proteinExistence type="inferred from homology"/>
<gene>
    <name evidence="8" type="ORF">DPM12_12510</name>
</gene>
<dbReference type="GO" id="GO:0009099">
    <property type="term" value="P:L-valine biosynthetic process"/>
    <property type="evidence" value="ECO:0007669"/>
    <property type="project" value="TreeGrafter"/>
</dbReference>
<dbReference type="PANTHER" id="PTHR18968">
    <property type="entry name" value="THIAMINE PYROPHOSPHATE ENZYMES"/>
    <property type="match status" value="1"/>
</dbReference>
<evidence type="ECO:0008006" key="10">
    <source>
        <dbReference type="Google" id="ProtNLM"/>
    </source>
</evidence>
<feature type="domain" description="Thiamine pyrophosphate enzyme central" evidence="5">
    <location>
        <begin position="234"/>
        <end position="366"/>
    </location>
</feature>
<dbReference type="InterPro" id="IPR012000">
    <property type="entry name" value="Thiamin_PyroP_enz_cen_dom"/>
</dbReference>
<dbReference type="SUPFAM" id="SSF52518">
    <property type="entry name" value="Thiamin diphosphate-binding fold (THDP-binding)"/>
    <property type="match status" value="2"/>
</dbReference>
<accession>A0A329QSZ2</accession>
<dbReference type="Pfam" id="PF02776">
    <property type="entry name" value="TPP_enzyme_N"/>
    <property type="match status" value="1"/>
</dbReference>
<dbReference type="EMBL" id="QMIG01000011">
    <property type="protein sequence ID" value="RAW13818.1"/>
    <property type="molecule type" value="Genomic_DNA"/>
</dbReference>
<dbReference type="InterPro" id="IPR011766">
    <property type="entry name" value="TPP_enzyme_TPP-bd"/>
</dbReference>
<organism evidence="8 9">
    <name type="scientific">Phytoactinopolyspora halophila</name>
    <dbReference type="NCBI Taxonomy" id="1981511"/>
    <lineage>
        <taxon>Bacteria</taxon>
        <taxon>Bacillati</taxon>
        <taxon>Actinomycetota</taxon>
        <taxon>Actinomycetes</taxon>
        <taxon>Jiangellales</taxon>
        <taxon>Jiangellaceae</taxon>
        <taxon>Phytoactinopolyspora</taxon>
    </lineage>
</organism>
<dbReference type="Gene3D" id="3.40.50.970">
    <property type="match status" value="2"/>
</dbReference>
<dbReference type="Pfam" id="PF00205">
    <property type="entry name" value="TPP_enzyme_M"/>
    <property type="match status" value="1"/>
</dbReference>
<evidence type="ECO:0000256" key="1">
    <source>
        <dbReference type="ARBA" id="ARBA00007812"/>
    </source>
</evidence>
<evidence type="ECO:0000259" key="5">
    <source>
        <dbReference type="Pfam" id="PF00205"/>
    </source>
</evidence>
<comment type="caution">
    <text evidence="8">The sequence shown here is derived from an EMBL/GenBank/DDBJ whole genome shotgun (WGS) entry which is preliminary data.</text>
</comment>
<keyword evidence="2 3" id="KW-0786">Thiamine pyrophosphate</keyword>
<protein>
    <recommendedName>
        <fullName evidence="10">Thiamine pyrophosphate-binding protein</fullName>
    </recommendedName>
</protein>
<comment type="similarity">
    <text evidence="1 3">Belongs to the TPP enzyme family.</text>
</comment>
<evidence type="ECO:0000313" key="9">
    <source>
        <dbReference type="Proteomes" id="UP000250462"/>
    </source>
</evidence>
<feature type="domain" description="Thiamine pyrophosphate enzyme TPP-binding" evidence="6">
    <location>
        <begin position="446"/>
        <end position="557"/>
    </location>
</feature>
<dbReference type="Gene3D" id="3.40.50.1220">
    <property type="entry name" value="TPP-binding domain"/>
    <property type="match status" value="1"/>
</dbReference>
<dbReference type="AlphaFoldDB" id="A0A329QSZ2"/>
<dbReference type="CDD" id="cd07035">
    <property type="entry name" value="TPP_PYR_POX_like"/>
    <property type="match status" value="1"/>
</dbReference>
<evidence type="ECO:0000259" key="7">
    <source>
        <dbReference type="Pfam" id="PF02776"/>
    </source>
</evidence>
<sequence length="589" mass="62069">MTHISKPAPASPHQTKGRDMCAEHSPTEHRTVADALVQFLARAGVTHLFGVAGSTIMPLLDAVEDDGRIRYVAARYELSAAEMAAGYARASARLGVVATHVGPGATSCITAMAGAHRDGVPLLLITGNEESDTLARMPYHDWQLLPVMSQLCAFSYRVTRPDELPHVLRRALGEALRGGTGTVHIDLPEDIALMPVTDDDLASWSAAIDPVLAQIADAPQAPLSRPAPNSGEVHRAVDLLARAHAPVVLLGETSRRGAAAERILDQCDGLGIPYATTFGARGGIGSRPGYAGTIGRFGSRDTTALVGDADVVLALGAELTDVDTVRWSIPRPDTDVICVHPEPGVIDRRLAPTLGVVADVEEFLHAFGPAYRERAVSVAGSWIDRARLVNRANGPLGDVSGAEATLDAQLVTRMIDAAPDSWIVTMDPGFGPLTLSASADFGGSPFIYAHGLGAMGFAVPNAIGATMTGGIDGALAVIGDGSFFMSLSSLESIASLDVPVVVLVLDDGGFGSQRKKQQEGYGRNVGVDYDNPDIPQIASAMRIDATWVESVADIDRLCADLPARTRGQVLAVRRAQVQHGTWYEGGTRR</sequence>
<evidence type="ECO:0000256" key="4">
    <source>
        <dbReference type="SAM" id="MobiDB-lite"/>
    </source>
</evidence>
<dbReference type="PANTHER" id="PTHR18968:SF13">
    <property type="entry name" value="ACETOLACTATE SYNTHASE CATALYTIC SUBUNIT, MITOCHONDRIAL"/>
    <property type="match status" value="1"/>
</dbReference>
<dbReference type="InterPro" id="IPR012001">
    <property type="entry name" value="Thiamin_PyroP_enz_TPP-bd_dom"/>
</dbReference>
<dbReference type="GO" id="GO:0005948">
    <property type="term" value="C:acetolactate synthase complex"/>
    <property type="evidence" value="ECO:0007669"/>
    <property type="project" value="TreeGrafter"/>
</dbReference>
<feature type="compositionally biased region" description="Basic and acidic residues" evidence="4">
    <location>
        <begin position="16"/>
        <end position="27"/>
    </location>
</feature>
<dbReference type="GO" id="GO:0050660">
    <property type="term" value="F:flavin adenine dinucleotide binding"/>
    <property type="evidence" value="ECO:0007669"/>
    <property type="project" value="TreeGrafter"/>
</dbReference>
<keyword evidence="9" id="KW-1185">Reference proteome</keyword>
<dbReference type="Proteomes" id="UP000250462">
    <property type="component" value="Unassembled WGS sequence"/>
</dbReference>
<dbReference type="InterPro" id="IPR029035">
    <property type="entry name" value="DHS-like_NAD/FAD-binding_dom"/>
</dbReference>
<dbReference type="InterPro" id="IPR045229">
    <property type="entry name" value="TPP_enz"/>
</dbReference>
<evidence type="ECO:0000259" key="6">
    <source>
        <dbReference type="Pfam" id="PF02775"/>
    </source>
</evidence>
<feature type="domain" description="Thiamine pyrophosphate enzyme N-terminal TPP-binding" evidence="7">
    <location>
        <begin position="30"/>
        <end position="135"/>
    </location>
</feature>
<evidence type="ECO:0000256" key="3">
    <source>
        <dbReference type="RuleBase" id="RU362132"/>
    </source>
</evidence>
<evidence type="ECO:0000256" key="2">
    <source>
        <dbReference type="ARBA" id="ARBA00023052"/>
    </source>
</evidence>
<dbReference type="GO" id="GO:0003984">
    <property type="term" value="F:acetolactate synthase activity"/>
    <property type="evidence" value="ECO:0007669"/>
    <property type="project" value="TreeGrafter"/>
</dbReference>
<dbReference type="CDD" id="cd00568">
    <property type="entry name" value="TPP_enzymes"/>
    <property type="match status" value="1"/>
</dbReference>
<dbReference type="InterPro" id="IPR029061">
    <property type="entry name" value="THDP-binding"/>
</dbReference>
<name>A0A329QSZ2_9ACTN</name>
<dbReference type="GO" id="GO:0030976">
    <property type="term" value="F:thiamine pyrophosphate binding"/>
    <property type="evidence" value="ECO:0007669"/>
    <property type="project" value="InterPro"/>
</dbReference>
<evidence type="ECO:0000313" key="8">
    <source>
        <dbReference type="EMBL" id="RAW13818.1"/>
    </source>
</evidence>
<reference evidence="8 9" key="1">
    <citation type="submission" date="2018-06" db="EMBL/GenBank/DDBJ databases">
        <title>Phytoactinopolyspora halophila sp. nov., a novel halophilic actinomycete isolated from a saline soil in China.</title>
        <authorList>
            <person name="Tang S.-K."/>
        </authorList>
    </citation>
    <scope>NUCLEOTIDE SEQUENCE [LARGE SCALE GENOMIC DNA]</scope>
    <source>
        <strain evidence="8 9">YIM 96934</strain>
    </source>
</reference>
<dbReference type="GO" id="GO:0009097">
    <property type="term" value="P:isoleucine biosynthetic process"/>
    <property type="evidence" value="ECO:0007669"/>
    <property type="project" value="TreeGrafter"/>
</dbReference>
<feature type="region of interest" description="Disordered" evidence="4">
    <location>
        <begin position="1"/>
        <end position="27"/>
    </location>
</feature>
<dbReference type="SUPFAM" id="SSF52467">
    <property type="entry name" value="DHS-like NAD/FAD-binding domain"/>
    <property type="match status" value="1"/>
</dbReference>
<dbReference type="Pfam" id="PF02775">
    <property type="entry name" value="TPP_enzyme_C"/>
    <property type="match status" value="1"/>
</dbReference>